<evidence type="ECO:0000259" key="4">
    <source>
        <dbReference type="PROSITE" id="PS51720"/>
    </source>
</evidence>
<comment type="caution">
    <text evidence="5">The sequence shown here is derived from an EMBL/GenBank/DDBJ whole genome shotgun (WGS) entry which is preliminary data.</text>
</comment>
<dbReference type="OrthoDB" id="660477at2759"/>
<dbReference type="PANTHER" id="PTHR10903:SF102">
    <property type="entry name" value="OS04G0441600 PROTEIN"/>
    <property type="match status" value="1"/>
</dbReference>
<feature type="domain" description="AIG1-type G" evidence="4">
    <location>
        <begin position="1"/>
        <end position="126"/>
    </location>
</feature>
<dbReference type="PANTHER" id="PTHR10903">
    <property type="entry name" value="GTPASE, IMAP FAMILY MEMBER-RELATED"/>
    <property type="match status" value="1"/>
</dbReference>
<evidence type="ECO:0000256" key="2">
    <source>
        <dbReference type="ARBA" id="ARBA00023134"/>
    </source>
</evidence>
<dbReference type="Proteomes" id="UP000275267">
    <property type="component" value="Unassembled WGS sequence"/>
</dbReference>
<dbReference type="Pfam" id="PF04548">
    <property type="entry name" value="AIG1"/>
    <property type="match status" value="1"/>
</dbReference>
<dbReference type="InterPro" id="IPR006703">
    <property type="entry name" value="G_AIG1"/>
</dbReference>
<dbReference type="PROSITE" id="PS51720">
    <property type="entry name" value="G_AIG1"/>
    <property type="match status" value="1"/>
</dbReference>
<evidence type="ECO:0000313" key="6">
    <source>
        <dbReference type="Proteomes" id="UP000275267"/>
    </source>
</evidence>
<dbReference type="Gene3D" id="3.40.50.300">
    <property type="entry name" value="P-loop containing nucleotide triphosphate hydrolases"/>
    <property type="match status" value="1"/>
</dbReference>
<sequence length="188" mass="21803">MAIDGMHAMLMVFSATSRFSHEDEETIKAIKMFFDDTIIDHLILVFTNGDRIGENNWKKMLTDDNCPKYLQDVLKQCKNRAILFDNETNNQQKCDAQLKKLLDTMDSVVSSNCGKTFSNLMFAHIKKAHEQKKLHAYLAEVAKMVEEKLNKTIEKMEKQLCEEKEARKKAEEKMTEAMLKSEKEMSKL</sequence>
<organism evidence="5 6">
    <name type="scientific">Panicum miliaceum</name>
    <name type="common">Proso millet</name>
    <name type="synonym">Broomcorn millet</name>
    <dbReference type="NCBI Taxonomy" id="4540"/>
    <lineage>
        <taxon>Eukaryota</taxon>
        <taxon>Viridiplantae</taxon>
        <taxon>Streptophyta</taxon>
        <taxon>Embryophyta</taxon>
        <taxon>Tracheophyta</taxon>
        <taxon>Spermatophyta</taxon>
        <taxon>Magnoliopsida</taxon>
        <taxon>Liliopsida</taxon>
        <taxon>Poales</taxon>
        <taxon>Poaceae</taxon>
        <taxon>PACMAD clade</taxon>
        <taxon>Panicoideae</taxon>
        <taxon>Panicodae</taxon>
        <taxon>Paniceae</taxon>
        <taxon>Panicinae</taxon>
        <taxon>Panicum</taxon>
        <taxon>Panicum sect. Panicum</taxon>
    </lineage>
</organism>
<evidence type="ECO:0000256" key="3">
    <source>
        <dbReference type="SAM" id="Coils"/>
    </source>
</evidence>
<feature type="coiled-coil region" evidence="3">
    <location>
        <begin position="139"/>
        <end position="173"/>
    </location>
</feature>
<dbReference type="InterPro" id="IPR027417">
    <property type="entry name" value="P-loop_NTPase"/>
</dbReference>
<dbReference type="InterPro" id="IPR045058">
    <property type="entry name" value="GIMA/IAN/Toc"/>
</dbReference>
<keyword evidence="2" id="KW-0342">GTP-binding</keyword>
<dbReference type="EMBL" id="PQIB02000013">
    <property type="protein sequence ID" value="RLM74510.1"/>
    <property type="molecule type" value="Genomic_DNA"/>
</dbReference>
<dbReference type="AlphaFoldDB" id="A0A3L6Q8K3"/>
<evidence type="ECO:0000313" key="5">
    <source>
        <dbReference type="EMBL" id="RLM74510.1"/>
    </source>
</evidence>
<gene>
    <name evidence="5" type="ORF">C2845_PM15G09170</name>
</gene>
<protein>
    <recommendedName>
        <fullName evidence="4">AIG1-type G domain-containing protein</fullName>
    </recommendedName>
</protein>
<accession>A0A3L6Q8K3</accession>
<keyword evidence="1" id="KW-0547">Nucleotide-binding</keyword>
<keyword evidence="3" id="KW-0175">Coiled coil</keyword>
<dbReference type="SUPFAM" id="SSF52540">
    <property type="entry name" value="P-loop containing nucleoside triphosphate hydrolases"/>
    <property type="match status" value="1"/>
</dbReference>
<reference evidence="6" key="1">
    <citation type="journal article" date="2019" name="Nat. Commun.">
        <title>The genome of broomcorn millet.</title>
        <authorList>
            <person name="Zou C."/>
            <person name="Miki D."/>
            <person name="Li D."/>
            <person name="Tang Q."/>
            <person name="Xiao L."/>
            <person name="Rajput S."/>
            <person name="Deng P."/>
            <person name="Jia W."/>
            <person name="Huang R."/>
            <person name="Zhang M."/>
            <person name="Sun Y."/>
            <person name="Hu J."/>
            <person name="Fu X."/>
            <person name="Schnable P.S."/>
            <person name="Li F."/>
            <person name="Zhang H."/>
            <person name="Feng B."/>
            <person name="Zhu X."/>
            <person name="Liu R."/>
            <person name="Schnable J.C."/>
            <person name="Zhu J.-K."/>
            <person name="Zhang H."/>
        </authorList>
    </citation>
    <scope>NUCLEOTIDE SEQUENCE [LARGE SCALE GENOMIC DNA]</scope>
</reference>
<dbReference type="STRING" id="4540.A0A3L6Q8K3"/>
<name>A0A3L6Q8K3_PANMI</name>
<proteinExistence type="predicted"/>
<dbReference type="GO" id="GO:0005525">
    <property type="term" value="F:GTP binding"/>
    <property type="evidence" value="ECO:0007669"/>
    <property type="project" value="UniProtKB-KW"/>
</dbReference>
<keyword evidence="6" id="KW-1185">Reference proteome</keyword>
<evidence type="ECO:0000256" key="1">
    <source>
        <dbReference type="ARBA" id="ARBA00022741"/>
    </source>
</evidence>